<evidence type="ECO:0000313" key="2">
    <source>
        <dbReference type="Proteomes" id="UP000730591"/>
    </source>
</evidence>
<keyword evidence="2" id="KW-1185">Reference proteome</keyword>
<dbReference type="Proteomes" id="UP000730591">
    <property type="component" value="Unassembled WGS sequence"/>
</dbReference>
<sequence length="150" mass="16212">MADVYELQLALDPPGSPPRSELALLRRHLADTAEGGRDGHARGHGYTLLADRGPARRIGGALLGELRGNDARWSLTARQKTHPDEFDGLRRSVRRLGERTTVGTTGHLRFYGTDVPEVLVAAGGGTVDRRILSVDRTVDMAAEAIPDPRG</sequence>
<organism evidence="1 2">
    <name type="scientific">Streptomyces composti</name>
    <dbReference type="NCBI Taxonomy" id="2720025"/>
    <lineage>
        <taxon>Bacteria</taxon>
        <taxon>Bacillati</taxon>
        <taxon>Actinomycetota</taxon>
        <taxon>Actinomycetes</taxon>
        <taxon>Kitasatosporales</taxon>
        <taxon>Streptomycetaceae</taxon>
        <taxon>Streptomyces</taxon>
    </lineage>
</organism>
<gene>
    <name evidence="1" type="ORF">HCJ93_06835</name>
</gene>
<reference evidence="1 2" key="1">
    <citation type="submission" date="2020-03" db="EMBL/GenBank/DDBJ databases">
        <title>WGS of actinomycetes isolated from Thailand.</title>
        <authorList>
            <person name="Thawai C."/>
        </authorList>
    </citation>
    <scope>NUCLEOTIDE SEQUENCE [LARGE SCALE GENOMIC DNA]</scope>
    <source>
        <strain evidence="1 2">SBST2-5</strain>
    </source>
</reference>
<name>A0ABX1A8H0_9ACTN</name>
<comment type="caution">
    <text evidence="1">The sequence shown here is derived from an EMBL/GenBank/DDBJ whole genome shotgun (WGS) entry which is preliminary data.</text>
</comment>
<evidence type="ECO:0000313" key="1">
    <source>
        <dbReference type="EMBL" id="NJP49793.1"/>
    </source>
</evidence>
<protein>
    <submittedName>
        <fullName evidence="1">Uncharacterized protein</fullName>
    </submittedName>
</protein>
<dbReference type="EMBL" id="JAATEM010000006">
    <property type="protein sequence ID" value="NJP49793.1"/>
    <property type="molecule type" value="Genomic_DNA"/>
</dbReference>
<accession>A0ABX1A8H0</accession>
<dbReference type="RefSeq" id="WP_167992027.1">
    <property type="nucleotide sequence ID" value="NZ_JAATEM010000006.1"/>
</dbReference>
<proteinExistence type="predicted"/>